<dbReference type="GO" id="GO:0034455">
    <property type="term" value="C:t-UTP complex"/>
    <property type="evidence" value="ECO:0007669"/>
    <property type="project" value="TreeGrafter"/>
</dbReference>
<name>A0A4E0S3A1_FASHE</name>
<reference evidence="3" key="1">
    <citation type="submission" date="2019-03" db="EMBL/GenBank/DDBJ databases">
        <title>Improved annotation for the trematode Fasciola hepatica.</title>
        <authorList>
            <person name="Choi Y.-J."/>
            <person name="Martin J."/>
            <person name="Mitreva M."/>
        </authorList>
    </citation>
    <scope>NUCLEOTIDE SEQUENCE [LARGE SCALE GENOMIC DNA]</scope>
</reference>
<evidence type="ECO:0000313" key="4">
    <source>
        <dbReference type="Proteomes" id="UP000230066"/>
    </source>
</evidence>
<gene>
    <name evidence="3" type="ORF">D915_001768</name>
</gene>
<dbReference type="GO" id="GO:0000462">
    <property type="term" value="P:maturation of SSU-rRNA from tricistronic rRNA transcript (SSU-rRNA, 5.8S rRNA, LSU-rRNA)"/>
    <property type="evidence" value="ECO:0007669"/>
    <property type="project" value="InterPro"/>
</dbReference>
<dbReference type="InterPro" id="IPR015943">
    <property type="entry name" value="WD40/YVTN_repeat-like_dom_sf"/>
</dbReference>
<dbReference type="Proteomes" id="UP000230066">
    <property type="component" value="Unassembled WGS sequence"/>
</dbReference>
<dbReference type="InterPro" id="IPR011047">
    <property type="entry name" value="Quinoprotein_ADH-like_sf"/>
</dbReference>
<dbReference type="InterPro" id="IPR036322">
    <property type="entry name" value="WD40_repeat_dom_sf"/>
</dbReference>
<feature type="region of interest" description="Disordered" evidence="2">
    <location>
        <begin position="507"/>
        <end position="549"/>
    </location>
</feature>
<dbReference type="InterPro" id="IPR001680">
    <property type="entry name" value="WD40_rpt"/>
</dbReference>
<feature type="repeat" description="WD" evidence="1">
    <location>
        <begin position="12"/>
        <end position="44"/>
    </location>
</feature>
<organism evidence="3 4">
    <name type="scientific">Fasciola hepatica</name>
    <name type="common">Liver fluke</name>
    <dbReference type="NCBI Taxonomy" id="6192"/>
    <lineage>
        <taxon>Eukaryota</taxon>
        <taxon>Metazoa</taxon>
        <taxon>Spiralia</taxon>
        <taxon>Lophotrochozoa</taxon>
        <taxon>Platyhelminthes</taxon>
        <taxon>Trematoda</taxon>
        <taxon>Digenea</taxon>
        <taxon>Plagiorchiida</taxon>
        <taxon>Echinostomata</taxon>
        <taxon>Echinostomatoidea</taxon>
        <taxon>Fasciolidae</taxon>
        <taxon>Fasciola</taxon>
    </lineage>
</organism>
<dbReference type="SUPFAM" id="SSF50978">
    <property type="entry name" value="WD40 repeat-like"/>
    <property type="match status" value="1"/>
</dbReference>
<dbReference type="AlphaFoldDB" id="A0A4E0S3A1"/>
<feature type="compositionally biased region" description="Low complexity" evidence="2">
    <location>
        <begin position="588"/>
        <end position="607"/>
    </location>
</feature>
<evidence type="ECO:0000256" key="1">
    <source>
        <dbReference type="PROSITE-ProRule" id="PRU00221"/>
    </source>
</evidence>
<sequence>MNGVCVHRIQCYDYHPSAFTCLARSPSDGLIATGRADGAVEVYDERRNFVLIARFPAGLLKSVESLGWSRKRRLFCSGALGRIHELELHTCSVKQSALLTGSSVSRCLFVADSHILVGNDEGFITLFSTDDSSLSQLQTFPQLNGKILALAVANETFNSISGKSNLLAAASTDRGTLVTLSYKEKQSAAVRHVLLAESVSTIVWSLIFVRNVLFSGDNCGNVCVWDPRTGGLIQTFPSHVGLVLTLTVADDSRTVFSGGSDAMVRKYVHTSLDSAEHRWQLSGTLRGCRRDIRGLAYLPGLFYDPETEEHNSDRRFEPHRLLAVGLDSRLQLLSCTQSESSQMGSAKAHKTLASQVGCLRDTSKNAVIAHVAALPFWPWSIASGCIQPAQYAMEVSQPSRGWCLLHYPDRLIVMRLAELPCDTNPFPKATTGNTSVIRPTRGPLQLAEIRPKHGTEVICCAMTLVCGPFVAYSDLSRTCVLKLSCAKSNPKDETKTKVRVERITWKRDANKQPRLGVGSTLPGGGLVTEHSVSPDTTSDTDTNEDEDYPDELTPAMVARYFALEDESQSASARRPGLDRKRRRESHASHSPVLSHSSGSSASPPIASKPRGEWSTLPAAAFLKFTPDAVNLILVTRITNELTSVSLATGLERWRLRPTQDETTPVAVHALAMSVQPMDTFGYLIAVGCSDGRIYVHGSTDGKILFTCPRLSSMSGHFPYPARLAFASAPNSVVKMAVVYTNNQLTEWLLNPDVKGKLSDKKETDEVLANSETIGKSSLHGVLNPWLTQFWSVMGEEFSAAFGLIHSLTYVDRKIWLLATDRYVIRLRKGTYAPGDIRKRVIKGEKSHQTSCLSFSSAFESIVQVDALDRNELALVSIHSASIAQQLAAPLQRKLFGL</sequence>
<accession>A0A4E0S3A1</accession>
<keyword evidence="4" id="KW-1185">Reference proteome</keyword>
<dbReference type="SUPFAM" id="SSF50998">
    <property type="entry name" value="Quinoprotein alcohol dehydrogenase-like"/>
    <property type="match status" value="1"/>
</dbReference>
<dbReference type="PANTHER" id="PTHR44163:SF1">
    <property type="entry name" value="U3 SMALL NUCLEOLAR RNA-ASSOCIATED PROTEIN 4 HOMOLOG"/>
    <property type="match status" value="1"/>
</dbReference>
<dbReference type="PROSITE" id="PS50082">
    <property type="entry name" value="WD_REPEATS_2"/>
    <property type="match status" value="1"/>
</dbReference>
<dbReference type="GO" id="GO:0030686">
    <property type="term" value="C:90S preribosome"/>
    <property type="evidence" value="ECO:0007669"/>
    <property type="project" value="InterPro"/>
</dbReference>
<dbReference type="GO" id="GO:0032040">
    <property type="term" value="C:small-subunit processome"/>
    <property type="evidence" value="ECO:0007669"/>
    <property type="project" value="TreeGrafter"/>
</dbReference>
<proteinExistence type="predicted"/>
<evidence type="ECO:0000256" key="2">
    <source>
        <dbReference type="SAM" id="MobiDB-lite"/>
    </source>
</evidence>
<dbReference type="SMART" id="SM00320">
    <property type="entry name" value="WD40"/>
    <property type="match status" value="6"/>
</dbReference>
<dbReference type="EMBL" id="JXXN02000526">
    <property type="protein sequence ID" value="THD27100.1"/>
    <property type="molecule type" value="Genomic_DNA"/>
</dbReference>
<comment type="caution">
    <text evidence="3">The sequence shown here is derived from an EMBL/GenBank/DDBJ whole genome shotgun (WGS) entry which is preliminary data.</text>
</comment>
<dbReference type="InterPro" id="IPR046351">
    <property type="entry name" value="UTP4"/>
</dbReference>
<dbReference type="PANTHER" id="PTHR44163">
    <property type="entry name" value="U3 SMALL NUCLEOLAR RNA-ASSOCIATED PROTEIN 4 HOMOLOG"/>
    <property type="match status" value="1"/>
</dbReference>
<feature type="region of interest" description="Disordered" evidence="2">
    <location>
        <begin position="564"/>
        <end position="610"/>
    </location>
</feature>
<dbReference type="Pfam" id="PF00400">
    <property type="entry name" value="WD40"/>
    <property type="match status" value="2"/>
</dbReference>
<dbReference type="GO" id="GO:0003723">
    <property type="term" value="F:RNA binding"/>
    <property type="evidence" value="ECO:0007669"/>
    <property type="project" value="TreeGrafter"/>
</dbReference>
<keyword evidence="1" id="KW-0853">WD repeat</keyword>
<evidence type="ECO:0000313" key="3">
    <source>
        <dbReference type="EMBL" id="THD27100.1"/>
    </source>
</evidence>
<protein>
    <recommendedName>
        <fullName evidence="5">U3 small nucleolar RNA-associated protein 4</fullName>
    </recommendedName>
</protein>
<dbReference type="Gene3D" id="2.130.10.10">
    <property type="entry name" value="YVTN repeat-like/Quinoprotein amine dehydrogenase"/>
    <property type="match status" value="2"/>
</dbReference>
<evidence type="ECO:0008006" key="5">
    <source>
        <dbReference type="Google" id="ProtNLM"/>
    </source>
</evidence>